<dbReference type="Pfam" id="PF10477">
    <property type="entry name" value="EIF4E-T"/>
    <property type="match status" value="1"/>
</dbReference>
<proteinExistence type="predicted"/>
<gene>
    <name evidence="5" type="ORF">CVLEPA_LOCUS26216</name>
</gene>
<comment type="caution">
    <text evidence="5">The sequence shown here is derived from an EMBL/GenBank/DDBJ whole genome shotgun (WGS) entry which is preliminary data.</text>
</comment>
<dbReference type="PANTHER" id="PTHR12269:SF1">
    <property type="entry name" value="EUKARYOTIC TRANSLATION INITIATION FACTOR 4E TRANSPORTER"/>
    <property type="match status" value="1"/>
</dbReference>
<dbReference type="Proteomes" id="UP001642483">
    <property type="component" value="Unassembled WGS sequence"/>
</dbReference>
<evidence type="ECO:0008006" key="7">
    <source>
        <dbReference type="Google" id="ProtNLM"/>
    </source>
</evidence>
<feature type="region of interest" description="Disordered" evidence="4">
    <location>
        <begin position="910"/>
        <end position="930"/>
    </location>
</feature>
<reference evidence="5 6" key="1">
    <citation type="submission" date="2024-02" db="EMBL/GenBank/DDBJ databases">
        <authorList>
            <person name="Daric V."/>
            <person name="Darras S."/>
        </authorList>
    </citation>
    <scope>NUCLEOTIDE SEQUENCE [LARGE SCALE GENOMIC DNA]</scope>
</reference>
<evidence type="ECO:0000256" key="2">
    <source>
        <dbReference type="ARBA" id="ARBA00022490"/>
    </source>
</evidence>
<feature type="compositionally biased region" description="Polar residues" evidence="4">
    <location>
        <begin position="705"/>
        <end position="724"/>
    </location>
</feature>
<protein>
    <recommendedName>
        <fullName evidence="7">Eukaryotic translation initiation factor 4E transporter</fullName>
    </recommendedName>
</protein>
<evidence type="ECO:0000313" key="6">
    <source>
        <dbReference type="Proteomes" id="UP001642483"/>
    </source>
</evidence>
<feature type="compositionally biased region" description="Basic and acidic residues" evidence="4">
    <location>
        <begin position="259"/>
        <end position="268"/>
    </location>
</feature>
<dbReference type="EMBL" id="CAWYQH010000130">
    <property type="protein sequence ID" value="CAK8692988.1"/>
    <property type="molecule type" value="Genomic_DNA"/>
</dbReference>
<feature type="region of interest" description="Disordered" evidence="4">
    <location>
        <begin position="140"/>
        <end position="348"/>
    </location>
</feature>
<evidence type="ECO:0000313" key="5">
    <source>
        <dbReference type="EMBL" id="CAK8692988.1"/>
    </source>
</evidence>
<keyword evidence="6" id="KW-1185">Reference proteome</keyword>
<keyword evidence="2" id="KW-0963">Cytoplasm</keyword>
<dbReference type="InterPro" id="IPR018862">
    <property type="entry name" value="eIF4E-T"/>
</dbReference>
<name>A0ABP0GPQ4_CLALP</name>
<feature type="compositionally biased region" description="Basic and acidic residues" evidence="4">
    <location>
        <begin position="157"/>
        <end position="210"/>
    </location>
</feature>
<feature type="coiled-coil region" evidence="3">
    <location>
        <begin position="436"/>
        <end position="463"/>
    </location>
</feature>
<feature type="coiled-coil region" evidence="3">
    <location>
        <begin position="488"/>
        <end position="515"/>
    </location>
</feature>
<sequence length="972" mass="107756">MDTGSIDLKKLLCFSSDNGSNKEKNNRVSYSKETLIILSKNSPCRSRPDCLSPNCIGNDGLWDPEKWHRSFSSSSLQEDSRRYDNYDEGDSNVVLGPQRRSFQGGCHVASKEKSLSAFSRSGLLPNPKLSESRVKLTRQLSHETESHPSSIKRFHSVQHDSSEWPRRDLDNNKRSFEKPESYRRPRQDYKKFNSRRYNNDREYRDNKTYQELEPEWISHGPKSQFDTIELQGFDDPGDFSWMGGEIPMDDVPGKRKTKSSKEDKKSSEQDESPNTFGALEDDDEKIPSTAEELPLEEESVTNQEEPQPVKKDTSTEVEDKKEKESSNAATEVEKPDHGQGIDNEISQGSRFSRWFSMDATSMPDIDSVSLAEKLALEATEEPPDKNDSVTSTMNNEPIGLIKQPDVENKPASSGGGSSDLHGTDAFNRLIASIRASDKVKEQIQQRNQKMQALQSMMKATQSRDDFKLTSVESMTDQSLKNSLSQLQTNMLKQQLEKQKDAYQQKLRQMEQQQQKLNPNIFPNQDTLSHQGILPGFAGQSAKARLQTLQDKGYYPNDVDERVAATASLAAKLKGKKDESNIHGINPILAERLYGGIKADASNAFNEQTMLEKEKLMKLKRLQSAPAESSKNKSYSGMAQNSSLMNSSLAIAHMLAKAGVTEEQLKQLTLEQQELVISMVQNQNSQKDIAKLMNIDTRNFKPIDTGPNTSKTSLQSANTLNSAQRSVSSSSEAYLNGLLSSNRDLRLPNTANSTSANALALLADKTAPTAIQAYNDGNMLRNIVSSSYPSTAGAVQASSTQSRILPHNVMPIHPQIMSPVVPIVSPNLAPHMLTAAMASPHLPHLVQTPAPHPALLLQMQHQYYATHVAAAQQQQQQQQAVMAALAQKQQLASAKDAAKLQQSVQNMRIASNHPGAAGVDPSGSDRSQFTNPLSQWFSHDVLRQSQFPPVSQLTGQTAAKIGSNLHSADINKH</sequence>
<evidence type="ECO:0000256" key="1">
    <source>
        <dbReference type="ARBA" id="ARBA00004496"/>
    </source>
</evidence>
<feature type="region of interest" description="Disordered" evidence="4">
    <location>
        <begin position="378"/>
        <end position="423"/>
    </location>
</feature>
<evidence type="ECO:0000256" key="4">
    <source>
        <dbReference type="SAM" id="MobiDB-lite"/>
    </source>
</evidence>
<accession>A0ABP0GPQ4</accession>
<comment type="subcellular location">
    <subcellularLocation>
        <location evidence="1">Cytoplasm</location>
    </subcellularLocation>
</comment>
<evidence type="ECO:0000256" key="3">
    <source>
        <dbReference type="SAM" id="Coils"/>
    </source>
</evidence>
<organism evidence="5 6">
    <name type="scientific">Clavelina lepadiformis</name>
    <name type="common">Light-bulb sea squirt</name>
    <name type="synonym">Ascidia lepadiformis</name>
    <dbReference type="NCBI Taxonomy" id="159417"/>
    <lineage>
        <taxon>Eukaryota</taxon>
        <taxon>Metazoa</taxon>
        <taxon>Chordata</taxon>
        <taxon>Tunicata</taxon>
        <taxon>Ascidiacea</taxon>
        <taxon>Aplousobranchia</taxon>
        <taxon>Clavelinidae</taxon>
        <taxon>Clavelina</taxon>
    </lineage>
</organism>
<dbReference type="PANTHER" id="PTHR12269">
    <property type="entry name" value="EUKARYOTIC TRANSLATION INITIATION FACTOR 4E TRANSPORTER"/>
    <property type="match status" value="1"/>
</dbReference>
<feature type="region of interest" description="Disordered" evidence="4">
    <location>
        <begin position="698"/>
        <end position="725"/>
    </location>
</feature>
<feature type="compositionally biased region" description="Basic and acidic residues" evidence="4">
    <location>
        <begin position="307"/>
        <end position="339"/>
    </location>
</feature>
<keyword evidence="3" id="KW-0175">Coiled coil</keyword>